<evidence type="ECO:0000313" key="2">
    <source>
        <dbReference type="Proteomes" id="UP001184853"/>
    </source>
</evidence>
<dbReference type="Proteomes" id="UP001184853">
    <property type="component" value="Unassembled WGS sequence"/>
</dbReference>
<evidence type="ECO:0000313" key="1">
    <source>
        <dbReference type="EMBL" id="MDR6405061.1"/>
    </source>
</evidence>
<keyword evidence="2" id="KW-1185">Reference proteome</keyword>
<protein>
    <submittedName>
        <fullName evidence="1">Uncharacterized protein</fullName>
    </submittedName>
</protein>
<dbReference type="EMBL" id="JAVDQS010000004">
    <property type="protein sequence ID" value="MDR6405061.1"/>
    <property type="molecule type" value="Genomic_DNA"/>
</dbReference>
<name>A0ABU1LEB8_9FLAO</name>
<organism evidence="1 2">
    <name type="scientific">Chryseobacterium geocarposphaerae</name>
    <dbReference type="NCBI Taxonomy" id="1416776"/>
    <lineage>
        <taxon>Bacteria</taxon>
        <taxon>Pseudomonadati</taxon>
        <taxon>Bacteroidota</taxon>
        <taxon>Flavobacteriia</taxon>
        <taxon>Flavobacteriales</taxon>
        <taxon>Weeksellaceae</taxon>
        <taxon>Chryseobacterium group</taxon>
        <taxon>Chryseobacterium</taxon>
    </lineage>
</organism>
<gene>
    <name evidence="1" type="ORF">J2781_001985</name>
</gene>
<accession>A0ABU1LEB8</accession>
<sequence>MNLVVFFLIDTKIDTFIFIINVINSKSKH</sequence>
<comment type="caution">
    <text evidence="1">The sequence shown here is derived from an EMBL/GenBank/DDBJ whole genome shotgun (WGS) entry which is preliminary data.</text>
</comment>
<proteinExistence type="predicted"/>
<reference evidence="1 2" key="1">
    <citation type="submission" date="2023-07" db="EMBL/GenBank/DDBJ databases">
        <title>Sorghum-associated microbial communities from plants grown in Nebraska, USA.</title>
        <authorList>
            <person name="Schachtman D."/>
        </authorList>
    </citation>
    <scope>NUCLEOTIDE SEQUENCE [LARGE SCALE GENOMIC DNA]</scope>
    <source>
        <strain evidence="1 2">DS1709</strain>
    </source>
</reference>